<proteinExistence type="predicted"/>
<gene>
    <name evidence="2" type="ORF">ACFQ1O_12595</name>
</gene>
<dbReference type="RefSeq" id="WP_377716392.1">
    <property type="nucleotide sequence ID" value="NZ_JBHTJM010000010.1"/>
</dbReference>
<feature type="domain" description="STAS" evidence="1">
    <location>
        <begin position="10"/>
        <end position="99"/>
    </location>
</feature>
<evidence type="ECO:0000259" key="1">
    <source>
        <dbReference type="PROSITE" id="PS50801"/>
    </source>
</evidence>
<dbReference type="EMBL" id="JBHTJM010000010">
    <property type="protein sequence ID" value="MFD0964846.1"/>
    <property type="molecule type" value="Genomic_DNA"/>
</dbReference>
<dbReference type="Pfam" id="PF01740">
    <property type="entry name" value="STAS"/>
    <property type="match status" value="1"/>
</dbReference>
<evidence type="ECO:0000313" key="3">
    <source>
        <dbReference type="Proteomes" id="UP001596997"/>
    </source>
</evidence>
<protein>
    <submittedName>
        <fullName evidence="2">STAS domain-containing protein</fullName>
    </submittedName>
</protein>
<dbReference type="SUPFAM" id="SSF52091">
    <property type="entry name" value="SpoIIaa-like"/>
    <property type="match status" value="1"/>
</dbReference>
<dbReference type="InterPro" id="IPR036513">
    <property type="entry name" value="STAS_dom_sf"/>
</dbReference>
<accession>A0ABW3I4N1</accession>
<sequence>MLQINYNQGIYEVNGKLVNENSNNLKNYFKALLSTKNDIIINLDKLSSIDYSGIKAIHDIYKNAIRNNKILYVVGKTNAKINDKIAKSSLKYIIKSDFI</sequence>
<dbReference type="Proteomes" id="UP001596997">
    <property type="component" value="Unassembled WGS sequence"/>
</dbReference>
<dbReference type="Gene3D" id="3.30.750.24">
    <property type="entry name" value="STAS domain"/>
    <property type="match status" value="1"/>
</dbReference>
<organism evidence="2 3">
    <name type="scientific">Pseudofulvibacter geojedonensis</name>
    <dbReference type="NCBI Taxonomy" id="1123758"/>
    <lineage>
        <taxon>Bacteria</taxon>
        <taxon>Pseudomonadati</taxon>
        <taxon>Bacteroidota</taxon>
        <taxon>Flavobacteriia</taxon>
        <taxon>Flavobacteriales</taxon>
        <taxon>Flavobacteriaceae</taxon>
        <taxon>Pseudofulvibacter</taxon>
    </lineage>
</organism>
<dbReference type="PROSITE" id="PS50801">
    <property type="entry name" value="STAS"/>
    <property type="match status" value="1"/>
</dbReference>
<comment type="caution">
    <text evidence="2">The sequence shown here is derived from an EMBL/GenBank/DDBJ whole genome shotgun (WGS) entry which is preliminary data.</text>
</comment>
<evidence type="ECO:0000313" key="2">
    <source>
        <dbReference type="EMBL" id="MFD0964846.1"/>
    </source>
</evidence>
<reference evidence="3" key="1">
    <citation type="journal article" date="2019" name="Int. J. Syst. Evol. Microbiol.">
        <title>The Global Catalogue of Microorganisms (GCM) 10K type strain sequencing project: providing services to taxonomists for standard genome sequencing and annotation.</title>
        <authorList>
            <consortium name="The Broad Institute Genomics Platform"/>
            <consortium name="The Broad Institute Genome Sequencing Center for Infectious Disease"/>
            <person name="Wu L."/>
            <person name="Ma J."/>
        </authorList>
    </citation>
    <scope>NUCLEOTIDE SEQUENCE [LARGE SCALE GENOMIC DNA]</scope>
    <source>
        <strain evidence="3">CCUG 62114</strain>
    </source>
</reference>
<keyword evidence="3" id="KW-1185">Reference proteome</keyword>
<dbReference type="InterPro" id="IPR002645">
    <property type="entry name" value="STAS_dom"/>
</dbReference>
<name>A0ABW3I4N1_9FLAO</name>